<dbReference type="EMBL" id="QEFC01001803">
    <property type="protein sequence ID" value="KAE9455784.1"/>
    <property type="molecule type" value="Genomic_DNA"/>
</dbReference>
<dbReference type="PANTHER" id="PTHR24177">
    <property type="entry name" value="CASKIN"/>
    <property type="match status" value="1"/>
</dbReference>
<keyword evidence="1" id="KW-0472">Membrane</keyword>
<dbReference type="AlphaFoldDB" id="A0A6A4LH37"/>
<feature type="transmembrane region" description="Helical" evidence="1">
    <location>
        <begin position="110"/>
        <end position="130"/>
    </location>
</feature>
<feature type="domain" description="PGG" evidence="2">
    <location>
        <begin position="23"/>
        <end position="135"/>
    </location>
</feature>
<feature type="transmembrane region" description="Helical" evidence="1">
    <location>
        <begin position="21"/>
        <end position="45"/>
    </location>
</feature>
<keyword evidence="4" id="KW-1185">Reference proteome</keyword>
<keyword evidence="1" id="KW-0812">Transmembrane</keyword>
<evidence type="ECO:0000259" key="2">
    <source>
        <dbReference type="Pfam" id="PF13962"/>
    </source>
</evidence>
<sequence length="233" mass="25650">MREEEAKEKENKEAFELSVTLFQTIVIVAALIATITFAAAFTIPGGYDGNPGRDQGMAILARESAFKTFVIINTIAMVCSVTSIFLCLFAMGYSLISPEEEALEYYTNRYCGAVCLIIVSMFFLMIAFIAATFAVLAHAIALAVSTLFGLCGRVIDGPRVDCEGHRWLGIVGLGYRQFELCDLVYHRLLALDLCGSVIDGRKVDCEDRQRLGIVGLGFQQFGFCDLVYRFVIG</sequence>
<dbReference type="OrthoDB" id="10040922at2759"/>
<evidence type="ECO:0000313" key="3">
    <source>
        <dbReference type="EMBL" id="KAE9455784.1"/>
    </source>
</evidence>
<protein>
    <recommendedName>
        <fullName evidence="2">PGG domain-containing protein</fullName>
    </recommendedName>
</protein>
<organism evidence="3 4">
    <name type="scientific">Rhododendron williamsianum</name>
    <dbReference type="NCBI Taxonomy" id="262921"/>
    <lineage>
        <taxon>Eukaryota</taxon>
        <taxon>Viridiplantae</taxon>
        <taxon>Streptophyta</taxon>
        <taxon>Embryophyta</taxon>
        <taxon>Tracheophyta</taxon>
        <taxon>Spermatophyta</taxon>
        <taxon>Magnoliopsida</taxon>
        <taxon>eudicotyledons</taxon>
        <taxon>Gunneridae</taxon>
        <taxon>Pentapetalae</taxon>
        <taxon>asterids</taxon>
        <taxon>Ericales</taxon>
        <taxon>Ericaceae</taxon>
        <taxon>Ericoideae</taxon>
        <taxon>Rhodoreae</taxon>
        <taxon>Rhododendron</taxon>
    </lineage>
</organism>
<gene>
    <name evidence="3" type="ORF">C3L33_12314</name>
</gene>
<evidence type="ECO:0000256" key="1">
    <source>
        <dbReference type="SAM" id="Phobius"/>
    </source>
</evidence>
<reference evidence="3 4" key="1">
    <citation type="journal article" date="2019" name="Genome Biol. Evol.">
        <title>The Rhododendron genome and chromosomal organization provide insight into shared whole-genome duplications across the heath family (Ericaceae).</title>
        <authorList>
            <person name="Soza V.L."/>
            <person name="Lindsley D."/>
            <person name="Waalkes A."/>
            <person name="Ramage E."/>
            <person name="Patwardhan R.P."/>
            <person name="Burton J.N."/>
            <person name="Adey A."/>
            <person name="Kumar A."/>
            <person name="Qiu R."/>
            <person name="Shendure J."/>
            <person name="Hall B."/>
        </authorList>
    </citation>
    <scope>NUCLEOTIDE SEQUENCE [LARGE SCALE GENOMIC DNA]</scope>
    <source>
        <strain evidence="3">RSF 1966-606</strain>
    </source>
</reference>
<accession>A0A6A4LH37</accession>
<dbReference type="PANTHER" id="PTHR24177:SF427">
    <property type="entry name" value="ANKYRIN REPEAT FAMILY PROTEIN"/>
    <property type="match status" value="1"/>
</dbReference>
<evidence type="ECO:0000313" key="4">
    <source>
        <dbReference type="Proteomes" id="UP000428333"/>
    </source>
</evidence>
<comment type="caution">
    <text evidence="3">The sequence shown here is derived from an EMBL/GenBank/DDBJ whole genome shotgun (WGS) entry which is preliminary data.</text>
</comment>
<feature type="non-terminal residue" evidence="3">
    <location>
        <position position="1"/>
    </location>
</feature>
<dbReference type="Proteomes" id="UP000428333">
    <property type="component" value="Linkage Group LG07"/>
</dbReference>
<proteinExistence type="predicted"/>
<dbReference type="GO" id="GO:0016020">
    <property type="term" value="C:membrane"/>
    <property type="evidence" value="ECO:0007669"/>
    <property type="project" value="TreeGrafter"/>
</dbReference>
<dbReference type="Pfam" id="PF13962">
    <property type="entry name" value="PGG"/>
    <property type="match status" value="1"/>
</dbReference>
<keyword evidence="1" id="KW-1133">Transmembrane helix</keyword>
<name>A0A6A4LH37_9ERIC</name>
<feature type="transmembrane region" description="Helical" evidence="1">
    <location>
        <begin position="65"/>
        <end position="89"/>
    </location>
</feature>
<dbReference type="InterPro" id="IPR026961">
    <property type="entry name" value="PGG_dom"/>
</dbReference>